<evidence type="ECO:0000256" key="5">
    <source>
        <dbReference type="SAM" id="MobiDB-lite"/>
    </source>
</evidence>
<reference evidence="8" key="1">
    <citation type="journal article" date="2019" name="Int. J. Syst. Evol. Microbiol.">
        <title>The Global Catalogue of Microorganisms (GCM) 10K type strain sequencing project: providing services to taxonomists for standard genome sequencing and annotation.</title>
        <authorList>
            <consortium name="The Broad Institute Genomics Platform"/>
            <consortium name="The Broad Institute Genome Sequencing Center for Infectious Disease"/>
            <person name="Wu L."/>
            <person name="Ma J."/>
        </authorList>
    </citation>
    <scope>NUCLEOTIDE SEQUENCE [LARGE SCALE GENOMIC DNA]</scope>
    <source>
        <strain evidence="8">KCTC 12848</strain>
    </source>
</reference>
<dbReference type="EMBL" id="JBHUJD010000014">
    <property type="protein sequence ID" value="MFD2311145.1"/>
    <property type="molecule type" value="Genomic_DNA"/>
</dbReference>
<feature type="region of interest" description="Disordered" evidence="5">
    <location>
        <begin position="313"/>
        <end position="335"/>
    </location>
</feature>
<keyword evidence="2" id="KW-0964">Secreted</keyword>
<dbReference type="PANTHER" id="PTHR34512">
    <property type="entry name" value="CELL SURFACE PROTEIN"/>
    <property type="match status" value="1"/>
</dbReference>
<dbReference type="InterPro" id="IPR059100">
    <property type="entry name" value="TSP3_bac"/>
</dbReference>
<dbReference type="SUPFAM" id="SSF103647">
    <property type="entry name" value="TSP type-3 repeat"/>
    <property type="match status" value="1"/>
</dbReference>
<evidence type="ECO:0000256" key="4">
    <source>
        <dbReference type="ARBA" id="ARBA00022837"/>
    </source>
</evidence>
<protein>
    <submittedName>
        <fullName evidence="7">PQQ-binding-like beta-propeller repeat protein</fullName>
    </submittedName>
</protein>
<dbReference type="Pfam" id="PF18884">
    <property type="entry name" value="TSP3_bac"/>
    <property type="match status" value="1"/>
</dbReference>
<dbReference type="InterPro" id="IPR011047">
    <property type="entry name" value="Quinoprotein_ADH-like_sf"/>
</dbReference>
<keyword evidence="8" id="KW-1185">Reference proteome</keyword>
<feature type="compositionally biased region" description="Acidic residues" evidence="5">
    <location>
        <begin position="475"/>
        <end position="496"/>
    </location>
</feature>
<dbReference type="Pfam" id="PF13360">
    <property type="entry name" value="PQQ_2"/>
    <property type="match status" value="1"/>
</dbReference>
<evidence type="ECO:0000256" key="3">
    <source>
        <dbReference type="ARBA" id="ARBA00022729"/>
    </source>
</evidence>
<comment type="subcellular location">
    <subcellularLocation>
        <location evidence="1">Secreted</location>
    </subcellularLocation>
</comment>
<dbReference type="InterPro" id="IPR002372">
    <property type="entry name" value="PQQ_rpt_dom"/>
</dbReference>
<evidence type="ECO:0000256" key="2">
    <source>
        <dbReference type="ARBA" id="ARBA00022525"/>
    </source>
</evidence>
<gene>
    <name evidence="7" type="ORF">ACFSKX_12025</name>
</gene>
<comment type="caution">
    <text evidence="7">The sequence shown here is derived from an EMBL/GenBank/DDBJ whole genome shotgun (WGS) entry which is preliminary data.</text>
</comment>
<accession>A0ABW5EEY0</accession>
<dbReference type="Proteomes" id="UP001597425">
    <property type="component" value="Unassembled WGS sequence"/>
</dbReference>
<evidence type="ECO:0000256" key="1">
    <source>
        <dbReference type="ARBA" id="ARBA00004613"/>
    </source>
</evidence>
<dbReference type="SUPFAM" id="SSF50998">
    <property type="entry name" value="Quinoprotein alcohol dehydrogenase-like"/>
    <property type="match status" value="1"/>
</dbReference>
<dbReference type="InterPro" id="IPR015943">
    <property type="entry name" value="WD40/YVTN_repeat-like_dom_sf"/>
</dbReference>
<organism evidence="7 8">
    <name type="scientific">Microbulbifer halophilus</name>
    <dbReference type="NCBI Taxonomy" id="453963"/>
    <lineage>
        <taxon>Bacteria</taxon>
        <taxon>Pseudomonadati</taxon>
        <taxon>Pseudomonadota</taxon>
        <taxon>Gammaproteobacteria</taxon>
        <taxon>Cellvibrionales</taxon>
        <taxon>Microbulbiferaceae</taxon>
        <taxon>Microbulbifer</taxon>
    </lineage>
</organism>
<evidence type="ECO:0000313" key="8">
    <source>
        <dbReference type="Proteomes" id="UP001597425"/>
    </source>
</evidence>
<sequence length="777" mass="81031">MSILFGFGLFSQAHAAEFPVSGSYLFVRDNGKPVEESVSFSAPVAGSYYQLRIYNGPGDDDPVTSARVLVNGNELLFPSAFQQKTEFLEVSVTLQLQNTLTVQLGGKPGSALGAEVIGIDNDNPTISAAVSPEANPAGWHKTDATVTFTCDDALSGVENCSEPILVSGEGADQQITGSAVDKAGNSAETQVTVSLDKTPPQLTDQITPAANEAGWHRELVTVSYQCEDSLSGVTACPEPQQVAQEGESQTRDASIVDIAGNATEIQSLVNLDLTAPEITASVSPQANAAGWHNAPITVSYQCSDNLSGITNCPEAQTYSGDGEGQSVSGSTEDLAGNSASVETSFSLDRTPPEISFISPANGALLRERQPQLKLLLSDNLALDNDSLAVSVAGNSITGCTINANIAVCALPQPLSTDAEISLDASVQDLAGNLGDAGIATAIDSDGDSVADYADLCADTASTQTANSDGCALEQLDSDNDGVNDAEEVAEGTDPEDSTSFPPITIETFAASPTNISSKGQQVELRWRVSGAQELEISGDTGDEPQTDLESEGALVLNPQITTNYTLKATGPGGTTSETLAITLDMPPPPDLWTTPTVPVEEKIATSLAVADDGSAYVGAFDGNFYKVNASGEVEWTFEDAGLVMGKAAITGNLVIAGANISGSGRQAEGGRVFALKADKTPVWHFDTEGAVVAAPILSEDKTTAYISTYTGHIYALDVQTGSQLWHFQLPEEQKITAAPALAQQKLVVHTEDKQVFALNTESNPAGERLVWHSALGQ</sequence>
<dbReference type="Gene3D" id="2.130.10.10">
    <property type="entry name" value="YVTN repeat-like/Quinoprotein amine dehydrogenase"/>
    <property type="match status" value="1"/>
</dbReference>
<feature type="domain" description="Pyrrolo-quinoline quinone repeat" evidence="6">
    <location>
        <begin position="668"/>
        <end position="761"/>
    </location>
</feature>
<proteinExistence type="predicted"/>
<evidence type="ECO:0000259" key="6">
    <source>
        <dbReference type="Pfam" id="PF13360"/>
    </source>
</evidence>
<dbReference type="PANTHER" id="PTHR34512:SF30">
    <property type="entry name" value="OUTER MEMBRANE PROTEIN ASSEMBLY FACTOR BAMB"/>
    <property type="match status" value="1"/>
</dbReference>
<feature type="region of interest" description="Disordered" evidence="5">
    <location>
        <begin position="466"/>
        <end position="502"/>
    </location>
</feature>
<keyword evidence="4" id="KW-0106">Calcium</keyword>
<dbReference type="SMART" id="SM00564">
    <property type="entry name" value="PQQ"/>
    <property type="match status" value="4"/>
</dbReference>
<dbReference type="InterPro" id="IPR018391">
    <property type="entry name" value="PQQ_b-propeller_rpt"/>
</dbReference>
<dbReference type="InterPro" id="IPR028974">
    <property type="entry name" value="TSP_type-3_rpt"/>
</dbReference>
<keyword evidence="3" id="KW-0732">Signal</keyword>
<dbReference type="RefSeq" id="WP_265721214.1">
    <property type="nucleotide sequence ID" value="NZ_JAPIVK010000009.1"/>
</dbReference>
<name>A0ABW5EEY0_9GAMM</name>
<evidence type="ECO:0000313" key="7">
    <source>
        <dbReference type="EMBL" id="MFD2311145.1"/>
    </source>
</evidence>